<proteinExistence type="predicted"/>
<organism evidence="1">
    <name type="scientific">Siphoviridae sp. ctzr51</name>
    <dbReference type="NCBI Taxonomy" id="2825751"/>
    <lineage>
        <taxon>Viruses</taxon>
        <taxon>Duplodnaviria</taxon>
        <taxon>Heunggongvirae</taxon>
        <taxon>Uroviricota</taxon>
        <taxon>Caudoviricetes</taxon>
    </lineage>
</organism>
<reference evidence="1" key="1">
    <citation type="journal article" date="2021" name="Proc. Natl. Acad. Sci. U.S.A.">
        <title>A Catalog of Tens of Thousands of Viruses from Human Metagenomes Reveals Hidden Associations with Chronic Diseases.</title>
        <authorList>
            <person name="Tisza M.J."/>
            <person name="Buck C.B."/>
        </authorList>
    </citation>
    <scope>NUCLEOTIDE SEQUENCE</scope>
    <source>
        <strain evidence="1">Ctzr51</strain>
    </source>
</reference>
<evidence type="ECO:0000313" key="1">
    <source>
        <dbReference type="EMBL" id="DAF95880.1"/>
    </source>
</evidence>
<protein>
    <submittedName>
        <fullName evidence="1">Major capsid protein</fullName>
    </submittedName>
</protein>
<accession>A0A8S5UN19</accession>
<dbReference type="EMBL" id="BK016111">
    <property type="protein sequence ID" value="DAF95880.1"/>
    <property type="molecule type" value="Genomic_DNA"/>
</dbReference>
<name>A0A8S5UN19_9CAUD</name>
<sequence>MSLVATRLQNWRVENPEFDRNMTRPCEYGALDFFIEQTDSATSIISPKLRERAFASIGNTVQIPVIDYDGNVQVSNVRSCVIQDDENTSSLYTIVWATYAIGFTMVPAAYTNNEISYEHDFFRKMEKTTRALADALDKAAVASLEAGKTQVFKDKLNYTVTGNTIEVPTQMGTEILGDINPIMRANCYPEYIHIIGNAGVDSLVRKLAQHGVYNDVNKRMEYDNKVLHYTNNVTNEAGKNGTFYAVADGNVGVLTRVDREALRRTRANFHEWDVVRLPYINLPVGSHYYTAVGDQSQIAGDATADLTCAVKEYFGFSVDVAFLVAYNSDAATVANPIIKAEIAARPVDQPLGMPVYVTNLGADGGAIDVQVTNKKEAPVFTKAVE</sequence>